<evidence type="ECO:0000313" key="10">
    <source>
        <dbReference type="EMBL" id="ANF97863.1"/>
    </source>
</evidence>
<evidence type="ECO:0000256" key="5">
    <source>
        <dbReference type="ARBA" id="ARBA00023251"/>
    </source>
</evidence>
<evidence type="ECO:0000256" key="7">
    <source>
        <dbReference type="ARBA" id="ARBA00029660"/>
    </source>
</evidence>
<dbReference type="InterPro" id="IPR016181">
    <property type="entry name" value="Acyl_CoA_acyltransferase"/>
</dbReference>
<reference evidence="11" key="1">
    <citation type="submission" date="2015-10" db="EMBL/GenBank/DDBJ databases">
        <title>Genome of Paenibacillus bovis sp. nov.</title>
        <authorList>
            <person name="Wu Z."/>
            <person name="Gao C."/>
            <person name="Liu Z."/>
            <person name="Zheng H."/>
        </authorList>
    </citation>
    <scope>NUCLEOTIDE SEQUENCE [LARGE SCALE GENOMIC DNA]</scope>
    <source>
        <strain evidence="11">BD3526</strain>
    </source>
</reference>
<dbReference type="Pfam" id="PF00583">
    <property type="entry name" value="Acetyltransf_1"/>
    <property type="match status" value="1"/>
</dbReference>
<evidence type="ECO:0000256" key="1">
    <source>
        <dbReference type="ARBA" id="ARBA00011738"/>
    </source>
</evidence>
<dbReference type="GO" id="GO:0047663">
    <property type="term" value="F:aminoglycoside 6'-N-acetyltransferase activity"/>
    <property type="evidence" value="ECO:0007669"/>
    <property type="project" value="UniProtKB-EC"/>
</dbReference>
<dbReference type="Proteomes" id="UP000078148">
    <property type="component" value="Chromosome"/>
</dbReference>
<name>A0A172ZJZ6_9BACL</name>
<dbReference type="NCBIfam" id="NF043067">
    <property type="entry name" value="AAC_6p_group_E"/>
    <property type="match status" value="1"/>
</dbReference>
<keyword evidence="11" id="KW-1185">Reference proteome</keyword>
<dbReference type="EMBL" id="CP013023">
    <property type="protein sequence ID" value="ANF97863.1"/>
    <property type="molecule type" value="Genomic_DNA"/>
</dbReference>
<dbReference type="InterPro" id="IPR024170">
    <property type="entry name" value="Aminoglycoside_N6-AcTrfrase"/>
</dbReference>
<evidence type="ECO:0000256" key="8">
    <source>
        <dbReference type="ARBA" id="ARBA00048923"/>
    </source>
</evidence>
<dbReference type="PANTHER" id="PTHR43072">
    <property type="entry name" value="N-ACETYLTRANSFERASE"/>
    <property type="match status" value="1"/>
</dbReference>
<dbReference type="OrthoDB" id="118633at2"/>
<dbReference type="RefSeq" id="WP_060535956.1">
    <property type="nucleotide sequence ID" value="NZ_CP013023.1"/>
</dbReference>
<keyword evidence="5" id="KW-0046">Antibiotic resistance</keyword>
<keyword evidence="6" id="KW-0012">Acyltransferase</keyword>
<sequence length="146" mass="16370">MIIVKAKQSHLHQVTSLAMQLWPDNIESELRADFAEILDSSTDILYLANAEDMGVGFIHMSLRHDYVEGSDSSPVGYVEGIYVDPAFRHRGISTRLLEAGEEWSRSMGCSQIASDTELDNHGSQEFHKKLGFEEANRIVAFIKNLS</sequence>
<dbReference type="AlphaFoldDB" id="A0A172ZJZ6"/>
<feature type="domain" description="N-acetyltransferase" evidence="9">
    <location>
        <begin position="1"/>
        <end position="146"/>
    </location>
</feature>
<dbReference type="EC" id="2.3.1.82" evidence="2"/>
<dbReference type="PROSITE" id="PS51186">
    <property type="entry name" value="GNAT"/>
    <property type="match status" value="1"/>
</dbReference>
<dbReference type="KEGG" id="pbv:AR543_18815"/>
<dbReference type="GO" id="GO:0016779">
    <property type="term" value="F:nucleotidyltransferase activity"/>
    <property type="evidence" value="ECO:0007669"/>
    <property type="project" value="UniProtKB-KW"/>
</dbReference>
<comment type="catalytic activity">
    <reaction evidence="8">
        <text>kanamycin B + acetyl-CoA = N(6')-acetylkanamycin B + CoA + H(+)</text>
        <dbReference type="Rhea" id="RHEA:16449"/>
        <dbReference type="ChEBI" id="CHEBI:15378"/>
        <dbReference type="ChEBI" id="CHEBI:57287"/>
        <dbReference type="ChEBI" id="CHEBI:57288"/>
        <dbReference type="ChEBI" id="CHEBI:58390"/>
        <dbReference type="ChEBI" id="CHEBI:58549"/>
        <dbReference type="EC" id="2.3.1.82"/>
    </reaction>
</comment>
<evidence type="ECO:0000256" key="4">
    <source>
        <dbReference type="ARBA" id="ARBA00022679"/>
    </source>
</evidence>
<protein>
    <recommendedName>
        <fullName evidence="3">Aminoglycoside N(6')-acetyltransferase type 1</fullName>
        <ecNumber evidence="2">2.3.1.82</ecNumber>
    </recommendedName>
    <alternativeName>
        <fullName evidence="7">Aminoglycoside resistance protein</fullName>
    </alternativeName>
</protein>
<dbReference type="PANTHER" id="PTHR43072:SF60">
    <property type="entry name" value="L-2,4-DIAMINOBUTYRIC ACID ACETYLTRANSFERASE"/>
    <property type="match status" value="1"/>
</dbReference>
<comment type="subunit">
    <text evidence="1">Homodimer.</text>
</comment>
<evidence type="ECO:0000259" key="9">
    <source>
        <dbReference type="PROSITE" id="PS51186"/>
    </source>
</evidence>
<reference evidence="10 11" key="2">
    <citation type="journal article" date="2016" name="Int. J. Syst. Evol. Microbiol.">
        <title>Paenibacillus bovis sp. nov., isolated from raw yak (Bos grunniens) milk.</title>
        <authorList>
            <person name="Gao C."/>
            <person name="Han J."/>
            <person name="Liu Z."/>
            <person name="Xu X."/>
            <person name="Hang F."/>
            <person name="Wu Z."/>
        </authorList>
    </citation>
    <scope>NUCLEOTIDE SEQUENCE [LARGE SCALE GENOMIC DNA]</scope>
    <source>
        <strain evidence="10 11">BD3526</strain>
    </source>
</reference>
<keyword evidence="4 10" id="KW-0808">Transferase</keyword>
<dbReference type="PIRSF" id="PIRSF000452">
    <property type="entry name" value="6-N-acetyltransf"/>
    <property type="match status" value="1"/>
</dbReference>
<dbReference type="SUPFAM" id="SSF55729">
    <property type="entry name" value="Acyl-CoA N-acyltransferases (Nat)"/>
    <property type="match status" value="1"/>
</dbReference>
<dbReference type="CDD" id="cd04301">
    <property type="entry name" value="NAT_SF"/>
    <property type="match status" value="1"/>
</dbReference>
<dbReference type="InterPro" id="IPR000182">
    <property type="entry name" value="GNAT_dom"/>
</dbReference>
<dbReference type="STRING" id="1616788.AR543_18815"/>
<evidence type="ECO:0000313" key="11">
    <source>
        <dbReference type="Proteomes" id="UP000078148"/>
    </source>
</evidence>
<evidence type="ECO:0000256" key="3">
    <source>
        <dbReference type="ARBA" id="ARBA00017677"/>
    </source>
</evidence>
<proteinExistence type="predicted"/>
<keyword evidence="10" id="KW-0548">Nucleotidyltransferase</keyword>
<gene>
    <name evidence="10" type="ORF">AR543_18815</name>
</gene>
<accession>A0A172ZJZ6</accession>
<evidence type="ECO:0000256" key="2">
    <source>
        <dbReference type="ARBA" id="ARBA00012888"/>
    </source>
</evidence>
<dbReference type="GO" id="GO:0046677">
    <property type="term" value="P:response to antibiotic"/>
    <property type="evidence" value="ECO:0007669"/>
    <property type="project" value="UniProtKB-KW"/>
</dbReference>
<dbReference type="Gene3D" id="3.40.630.30">
    <property type="match status" value="1"/>
</dbReference>
<evidence type="ECO:0000256" key="6">
    <source>
        <dbReference type="ARBA" id="ARBA00023315"/>
    </source>
</evidence>
<organism evidence="10 11">
    <name type="scientific">Paenibacillus bovis</name>
    <dbReference type="NCBI Taxonomy" id="1616788"/>
    <lineage>
        <taxon>Bacteria</taxon>
        <taxon>Bacillati</taxon>
        <taxon>Bacillota</taxon>
        <taxon>Bacilli</taxon>
        <taxon>Bacillales</taxon>
        <taxon>Paenibacillaceae</taxon>
        <taxon>Paenibacillus</taxon>
    </lineage>
</organism>